<name>X6LDC9_RETFI</name>
<evidence type="ECO:0008006" key="3">
    <source>
        <dbReference type="Google" id="ProtNLM"/>
    </source>
</evidence>
<dbReference type="Proteomes" id="UP000023152">
    <property type="component" value="Unassembled WGS sequence"/>
</dbReference>
<reference evidence="1 2" key="1">
    <citation type="journal article" date="2013" name="Curr. Biol.">
        <title>The Genome of the Foraminiferan Reticulomyxa filosa.</title>
        <authorList>
            <person name="Glockner G."/>
            <person name="Hulsmann N."/>
            <person name="Schleicher M."/>
            <person name="Noegel A.A."/>
            <person name="Eichinger L."/>
            <person name="Gallinger C."/>
            <person name="Pawlowski J."/>
            <person name="Sierra R."/>
            <person name="Euteneuer U."/>
            <person name="Pillet L."/>
            <person name="Moustafa A."/>
            <person name="Platzer M."/>
            <person name="Groth M."/>
            <person name="Szafranski K."/>
            <person name="Schliwa M."/>
        </authorList>
    </citation>
    <scope>NUCLEOTIDE SEQUENCE [LARGE SCALE GENOMIC DNA]</scope>
</reference>
<dbReference type="InterPro" id="IPR016024">
    <property type="entry name" value="ARM-type_fold"/>
</dbReference>
<dbReference type="EMBL" id="ASPP01044805">
    <property type="protein sequence ID" value="ETN99136.1"/>
    <property type="molecule type" value="Genomic_DNA"/>
</dbReference>
<dbReference type="AlphaFoldDB" id="X6LDC9"/>
<evidence type="ECO:0000313" key="1">
    <source>
        <dbReference type="EMBL" id="ETN99136.1"/>
    </source>
</evidence>
<evidence type="ECO:0000313" key="2">
    <source>
        <dbReference type="Proteomes" id="UP000023152"/>
    </source>
</evidence>
<accession>X6LDC9</accession>
<comment type="caution">
    <text evidence="1">The sequence shown here is derived from an EMBL/GenBank/DDBJ whole genome shotgun (WGS) entry which is preliminary data.</text>
</comment>
<sequence length="217" mass="24884">MLDDEDLRAFFFSDNKIAATGIDHCWMQNVFAFFPKDVIAIFGIYMIQAVHYNYQDHLIKYISSVCKQLDDIFGCLNGLKNENECIRALCEQSLETISTKLNDQQLDRVFSAFIHGLKDEDKNIRESCAKSLDGDNDVRKSCAESLGVIAEKLNEKQLENAINTLIDGLKDKDEYIRRSFEGSLGVISMNLTDKQLEGVFNALPNEEKNYYFDSYRK</sequence>
<dbReference type="Gene3D" id="1.25.10.10">
    <property type="entry name" value="Leucine-rich Repeat Variant"/>
    <property type="match status" value="1"/>
</dbReference>
<protein>
    <recommendedName>
        <fullName evidence="3">PBS lyase HEAT domain protein repeat-containing protein</fullName>
    </recommendedName>
</protein>
<feature type="non-terminal residue" evidence="1">
    <location>
        <position position="217"/>
    </location>
</feature>
<dbReference type="SUPFAM" id="SSF48371">
    <property type="entry name" value="ARM repeat"/>
    <property type="match status" value="1"/>
</dbReference>
<proteinExistence type="predicted"/>
<gene>
    <name evidence="1" type="ORF">RFI_38346</name>
</gene>
<organism evidence="1 2">
    <name type="scientific">Reticulomyxa filosa</name>
    <dbReference type="NCBI Taxonomy" id="46433"/>
    <lineage>
        <taxon>Eukaryota</taxon>
        <taxon>Sar</taxon>
        <taxon>Rhizaria</taxon>
        <taxon>Retaria</taxon>
        <taxon>Foraminifera</taxon>
        <taxon>Monothalamids</taxon>
        <taxon>Reticulomyxidae</taxon>
        <taxon>Reticulomyxa</taxon>
    </lineage>
</organism>
<keyword evidence="2" id="KW-1185">Reference proteome</keyword>
<dbReference type="InterPro" id="IPR011989">
    <property type="entry name" value="ARM-like"/>
</dbReference>